<dbReference type="AlphaFoldDB" id="A0A1E3XFM8"/>
<comment type="caution">
    <text evidence="1">The sequence shown here is derived from an EMBL/GenBank/DDBJ whole genome shotgun (WGS) entry which is preliminary data.</text>
</comment>
<evidence type="ECO:0008006" key="3">
    <source>
        <dbReference type="Google" id="ProtNLM"/>
    </source>
</evidence>
<accession>A0A1E3XFM8</accession>
<dbReference type="EMBL" id="MAYW01000020">
    <property type="protein sequence ID" value="ODS33744.1"/>
    <property type="molecule type" value="Genomic_DNA"/>
</dbReference>
<dbReference type="Proteomes" id="UP000094056">
    <property type="component" value="Unassembled WGS sequence"/>
</dbReference>
<name>A0A1E3XFM8_9BACT</name>
<protein>
    <recommendedName>
        <fullName evidence="3">Capsule polysaccharide biosynthesis protein</fullName>
    </recommendedName>
</protein>
<reference evidence="1 2" key="1">
    <citation type="submission" date="2016-07" db="EMBL/GenBank/DDBJ databases">
        <title>Draft genome of Scalindua rubra, obtained from a brine-seawater interface in the Red Sea, sheds light on salt adaptation in anammox bacteria.</title>
        <authorList>
            <person name="Speth D.R."/>
            <person name="Lagkouvardos I."/>
            <person name="Wang Y."/>
            <person name="Qian P.-Y."/>
            <person name="Dutilh B.E."/>
            <person name="Jetten M.S."/>
        </authorList>
    </citation>
    <scope>NUCLEOTIDE SEQUENCE [LARGE SCALE GENOMIC DNA]</scope>
    <source>
        <strain evidence="1">BSI-1</strain>
    </source>
</reference>
<evidence type="ECO:0000313" key="1">
    <source>
        <dbReference type="EMBL" id="ODS33744.1"/>
    </source>
</evidence>
<proteinExistence type="predicted"/>
<evidence type="ECO:0000313" key="2">
    <source>
        <dbReference type="Proteomes" id="UP000094056"/>
    </source>
</evidence>
<sequence length="167" mass="19264">MQKKIGSERILENIIKQINHIKKETKININFRIHPKEQTSWNLPDGVNIDKTEDWQDALYHNNIFIGFDSMLLVEASLAGRCCVSLKMQEFSDFIDSSIPYKMWEEVKDINNLGDTIKKCISMTRSASSHSTSNLEDTVRGSLKRLVHYIKVFVNGNKSVDLKRSFI</sequence>
<organism evidence="1 2">
    <name type="scientific">Candidatus Scalindua rubra</name>
    <dbReference type="NCBI Taxonomy" id="1872076"/>
    <lineage>
        <taxon>Bacteria</taxon>
        <taxon>Pseudomonadati</taxon>
        <taxon>Planctomycetota</taxon>
        <taxon>Candidatus Brocadiia</taxon>
        <taxon>Candidatus Brocadiales</taxon>
        <taxon>Candidatus Scalinduaceae</taxon>
        <taxon>Candidatus Scalindua</taxon>
    </lineage>
</organism>
<gene>
    <name evidence="1" type="ORF">SCARUB_01101</name>
</gene>